<dbReference type="FunFam" id="2.30.30.140:FF:000022">
    <property type="entry name" value="Hydrogenase assembly chaperone HybG"/>
    <property type="match status" value="1"/>
</dbReference>
<accession>A0A1H4CZX3</accession>
<dbReference type="EMBL" id="FNRJ01000005">
    <property type="protein sequence ID" value="SEA65888.1"/>
    <property type="molecule type" value="Genomic_DNA"/>
</dbReference>
<evidence type="ECO:0000313" key="2">
    <source>
        <dbReference type="EMBL" id="SEA65888.1"/>
    </source>
</evidence>
<proteinExistence type="inferred from homology"/>
<reference evidence="3" key="1">
    <citation type="submission" date="2016-10" db="EMBL/GenBank/DDBJ databases">
        <authorList>
            <person name="Varghese N."/>
            <person name="Submissions S."/>
        </authorList>
    </citation>
    <scope>NUCLEOTIDE SEQUENCE [LARGE SCALE GENOMIC DNA]</scope>
    <source>
        <strain evidence="3">DSM 11526</strain>
    </source>
</reference>
<dbReference type="RefSeq" id="WP_091825702.1">
    <property type="nucleotide sequence ID" value="NZ_FNRJ01000005.1"/>
</dbReference>
<dbReference type="Pfam" id="PF01455">
    <property type="entry name" value="HupF_HypC"/>
    <property type="match status" value="1"/>
</dbReference>
<protein>
    <submittedName>
        <fullName evidence="2">Hydrogenase maturation protein HypC</fullName>
    </submittedName>
</protein>
<evidence type="ECO:0000313" key="3">
    <source>
        <dbReference type="Proteomes" id="UP000242469"/>
    </source>
</evidence>
<dbReference type="GO" id="GO:0005506">
    <property type="term" value="F:iron ion binding"/>
    <property type="evidence" value="ECO:0007669"/>
    <property type="project" value="TreeGrafter"/>
</dbReference>
<comment type="similarity">
    <text evidence="1">Belongs to the HupF/HypC family.</text>
</comment>
<dbReference type="Proteomes" id="UP000242469">
    <property type="component" value="Unassembled WGS sequence"/>
</dbReference>
<dbReference type="SUPFAM" id="SSF159127">
    <property type="entry name" value="HupF/HypC-like"/>
    <property type="match status" value="1"/>
</dbReference>
<dbReference type="InterPro" id="IPR001109">
    <property type="entry name" value="Hydrogenase_HupF/HypC"/>
</dbReference>
<dbReference type="OrthoDB" id="9806017at2"/>
<dbReference type="PRINTS" id="PR00445">
    <property type="entry name" value="HUPFHYPC"/>
</dbReference>
<dbReference type="PANTHER" id="PTHR35177:SF2">
    <property type="entry name" value="HYDROGENASE MATURATION FACTOR HYBG"/>
    <property type="match status" value="1"/>
</dbReference>
<dbReference type="GO" id="GO:1902670">
    <property type="term" value="F:carbon dioxide binding"/>
    <property type="evidence" value="ECO:0007669"/>
    <property type="project" value="TreeGrafter"/>
</dbReference>
<sequence length="74" mass="7915">MCLAVPVEVVALTGPGRALADMGGVRREIDVSLLDGLEVGDFVILHVGFALQKLDRVEAEKTLAILQQMAAQQQ</sequence>
<dbReference type="NCBIfam" id="TIGR00074">
    <property type="entry name" value="hypC_hupF"/>
    <property type="match status" value="1"/>
</dbReference>
<dbReference type="Gene3D" id="2.30.30.140">
    <property type="match status" value="1"/>
</dbReference>
<name>A0A1H4CZX3_9GAMM</name>
<gene>
    <name evidence="2" type="ORF">SAMN02745729_105226</name>
</gene>
<dbReference type="GO" id="GO:0051604">
    <property type="term" value="P:protein maturation"/>
    <property type="evidence" value="ECO:0007669"/>
    <property type="project" value="TreeGrafter"/>
</dbReference>
<dbReference type="PANTHER" id="PTHR35177">
    <property type="entry name" value="HYDROGENASE MATURATION FACTOR HYBG"/>
    <property type="match status" value="1"/>
</dbReference>
<keyword evidence="3" id="KW-1185">Reference proteome</keyword>
<organism evidence="2 3">
    <name type="scientific">Marinobacterium iners DSM 11526</name>
    <dbReference type="NCBI Taxonomy" id="1122198"/>
    <lineage>
        <taxon>Bacteria</taxon>
        <taxon>Pseudomonadati</taxon>
        <taxon>Pseudomonadota</taxon>
        <taxon>Gammaproteobacteria</taxon>
        <taxon>Oceanospirillales</taxon>
        <taxon>Oceanospirillaceae</taxon>
        <taxon>Marinobacterium</taxon>
    </lineage>
</organism>
<dbReference type="AlphaFoldDB" id="A0A1H4CZX3"/>
<evidence type="ECO:0000256" key="1">
    <source>
        <dbReference type="ARBA" id="ARBA00006018"/>
    </source>
</evidence>
<dbReference type="STRING" id="1122198.SAMN02745729_105226"/>